<dbReference type="AlphaFoldDB" id="A0A9P6ZZF9"/>
<organism evidence="1 2">
    <name type="scientific">Suillus placidus</name>
    <dbReference type="NCBI Taxonomy" id="48579"/>
    <lineage>
        <taxon>Eukaryota</taxon>
        <taxon>Fungi</taxon>
        <taxon>Dikarya</taxon>
        <taxon>Basidiomycota</taxon>
        <taxon>Agaricomycotina</taxon>
        <taxon>Agaricomycetes</taxon>
        <taxon>Agaricomycetidae</taxon>
        <taxon>Boletales</taxon>
        <taxon>Suillineae</taxon>
        <taxon>Suillaceae</taxon>
        <taxon>Suillus</taxon>
    </lineage>
</organism>
<keyword evidence="2" id="KW-1185">Reference proteome</keyword>
<sequence>MRTMVRCSLLRVRLELYVYGVETSNYVLLKYNGHQHEPVQSEIGLPPCYRLLPPMCNFSFDLWMESYKYSTDINHESGCTWQCNKSPSHKNSLMIQAYEATDKVCCASTHCVTVSCLTSLVLCHRMALVPRVIGRAVTPPRPARLKRAHILVSITHA</sequence>
<evidence type="ECO:0000313" key="1">
    <source>
        <dbReference type="EMBL" id="KAG1778962.1"/>
    </source>
</evidence>
<evidence type="ECO:0000313" key="2">
    <source>
        <dbReference type="Proteomes" id="UP000714275"/>
    </source>
</evidence>
<accession>A0A9P6ZZF9</accession>
<dbReference type="OrthoDB" id="10629939at2759"/>
<name>A0A9P6ZZF9_9AGAM</name>
<dbReference type="EMBL" id="JABBWD010000013">
    <property type="protein sequence ID" value="KAG1778962.1"/>
    <property type="molecule type" value="Genomic_DNA"/>
</dbReference>
<reference evidence="1" key="1">
    <citation type="journal article" date="2020" name="New Phytol.">
        <title>Comparative genomics reveals dynamic genome evolution in host specialist ectomycorrhizal fungi.</title>
        <authorList>
            <person name="Lofgren L.A."/>
            <person name="Nguyen N.H."/>
            <person name="Vilgalys R."/>
            <person name="Ruytinx J."/>
            <person name="Liao H.L."/>
            <person name="Branco S."/>
            <person name="Kuo A."/>
            <person name="LaButti K."/>
            <person name="Lipzen A."/>
            <person name="Andreopoulos W."/>
            <person name="Pangilinan J."/>
            <person name="Riley R."/>
            <person name="Hundley H."/>
            <person name="Na H."/>
            <person name="Barry K."/>
            <person name="Grigoriev I.V."/>
            <person name="Stajich J.E."/>
            <person name="Kennedy P.G."/>
        </authorList>
    </citation>
    <scope>NUCLEOTIDE SEQUENCE</scope>
    <source>
        <strain evidence="1">DOB743</strain>
    </source>
</reference>
<dbReference type="Proteomes" id="UP000714275">
    <property type="component" value="Unassembled WGS sequence"/>
</dbReference>
<comment type="caution">
    <text evidence="1">The sequence shown here is derived from an EMBL/GenBank/DDBJ whole genome shotgun (WGS) entry which is preliminary data.</text>
</comment>
<proteinExistence type="predicted"/>
<protein>
    <submittedName>
        <fullName evidence="1">Uncharacterized protein</fullName>
    </submittedName>
</protein>
<gene>
    <name evidence="1" type="ORF">EV702DRAFT_112558</name>
</gene>